<accession>A0A1T4U8R1</accession>
<organism evidence="1 2">
    <name type="scientific">Photobacterium toruni</name>
    <dbReference type="NCBI Taxonomy" id="1935446"/>
    <lineage>
        <taxon>Bacteria</taxon>
        <taxon>Pseudomonadati</taxon>
        <taxon>Pseudomonadota</taxon>
        <taxon>Gammaproteobacteria</taxon>
        <taxon>Vibrionales</taxon>
        <taxon>Vibrionaceae</taxon>
        <taxon>Photobacterium</taxon>
    </lineage>
</organism>
<dbReference type="AlphaFoldDB" id="A0A1T4U8R1"/>
<proteinExistence type="predicted"/>
<dbReference type="RefSeq" id="WP_080175637.1">
    <property type="nucleotide sequence ID" value="NZ_AP024855.1"/>
</dbReference>
<reference evidence="1 2" key="1">
    <citation type="submission" date="2017-02" db="EMBL/GenBank/DDBJ databases">
        <authorList>
            <person name="Peterson S.W."/>
        </authorList>
    </citation>
    <scope>NUCLEOTIDE SEQUENCE [LARGE SCALE GENOMIC DNA]</scope>
    <source>
        <strain evidence="1 2">CECT 9189</strain>
    </source>
</reference>
<protein>
    <submittedName>
        <fullName evidence="1">Uncharacterized protein</fullName>
    </submittedName>
</protein>
<evidence type="ECO:0000313" key="2">
    <source>
        <dbReference type="Proteomes" id="UP000191116"/>
    </source>
</evidence>
<dbReference type="Proteomes" id="UP000191116">
    <property type="component" value="Unassembled WGS sequence"/>
</dbReference>
<dbReference type="OrthoDB" id="9788479at2"/>
<sequence length="251" mass="28631">MDNVFFSGSISINTLPERIKQSLDAIKSEGKYRILVGDANGFDSLLQKYCAKIGLTDVTVYTISEVPRNHEAAFDVKHVKVPDGIRGGRQRQTFKDEKMTLDSNISYVVWDEKSKGSYSNIIRAFNKDKKVRVFSAKNDAPINNIDIDSINKIYFNSNGLVAKDLLDELFKKGVKEFDNVRQLYSYLLNNNYIEKLDLSSNVYRTLNTEYALDNFYRGRHSGVKFKYELVQALVNKFQDKSKVGTYGGIRG</sequence>
<gene>
    <name evidence="1" type="ORF">CZ814_02883</name>
</gene>
<dbReference type="EMBL" id="FUWP01000018">
    <property type="protein sequence ID" value="SKA49172.1"/>
    <property type="molecule type" value="Genomic_DNA"/>
</dbReference>
<name>A0A1T4U8R1_9GAMM</name>
<evidence type="ECO:0000313" key="1">
    <source>
        <dbReference type="EMBL" id="SKA49172.1"/>
    </source>
</evidence>